<accession>A0A9P7RNJ7</accession>
<protein>
    <submittedName>
        <fullName evidence="2">Uncharacterized protein</fullName>
    </submittedName>
</protein>
<keyword evidence="1" id="KW-1133">Transmembrane helix</keyword>
<keyword evidence="1" id="KW-0472">Membrane</keyword>
<dbReference type="EMBL" id="CM032190">
    <property type="protein sequence ID" value="KAG7086757.1"/>
    <property type="molecule type" value="Genomic_DNA"/>
</dbReference>
<reference evidence="2" key="1">
    <citation type="journal article" date="2021" name="Genome Biol. Evol.">
        <title>The assembled and annotated genome of the fairy-ring fungus Marasmius oreades.</title>
        <authorList>
            <person name="Hiltunen M."/>
            <person name="Ament-Velasquez S.L."/>
            <person name="Johannesson H."/>
        </authorList>
    </citation>
    <scope>NUCLEOTIDE SEQUENCE</scope>
    <source>
        <strain evidence="2">03SP1</strain>
    </source>
</reference>
<dbReference type="KEGG" id="more:E1B28_002689"/>
<dbReference type="GeneID" id="66071765"/>
<feature type="transmembrane region" description="Helical" evidence="1">
    <location>
        <begin position="284"/>
        <end position="303"/>
    </location>
</feature>
<keyword evidence="3" id="KW-1185">Reference proteome</keyword>
<feature type="transmembrane region" description="Helical" evidence="1">
    <location>
        <begin position="191"/>
        <end position="218"/>
    </location>
</feature>
<dbReference type="OrthoDB" id="3032844at2759"/>
<evidence type="ECO:0000313" key="2">
    <source>
        <dbReference type="EMBL" id="KAG7086757.1"/>
    </source>
</evidence>
<sequence>MSQPTNFGETISNGIQDVAALLPLLGTEQCERHVGTALEKGYLYAAATPLSIFGSLGIVRTAFSTLLATTTRPFYGGSWLNDAGFGTSGSVSSMVTLVKDTQQYGAEVQLQRLMREQHIDDPELVAEIEWHGWRGRNRAHGLESPLALPWNVALILTSMALSLASISPYLYLIHENWGRATLWLFPILRSFGALLCVVAVQLALQIRIYRITVISLLLMKARKRYPLSIEEDNKDRDILLEMRLRNLRDELGDASDPEKHPDRLLQAEVQKADTHTLSQDAPMFFLQAILVAGMGMIVAGYIGCFNMVNRTNVEGGPYVWFGMETGLSVIRIALWGWNPPWDERNKDLTIRLALHSQDLASAPPVLSDSEPSPGYTGADKADAGQLVYVLPISSFPLITIPKYLSQLNTPSEFSWGWQRDKKDFFIVESTEDFLTAATPNVGPLPRLDMKDMKDISLYYAIVPDISGHQERKLLCMNVCRIDSKWASVSFFIDGDRSYTAFTSHSRVFPGTRALQVTLDNEVQRDTITVVDSQTLDLLVDYSFRLFRRMCTIDNSGDRLSLSWNVTLPSSLHSADNGKPIPLTAVDKEYIRVRQRQTLQGDYCMQRGNILLGVFQNSASDEWGLLLESAVMEAYLCVLEHRFVQSVSLSPARSRGIGLEWIRSMEDRVSLETEECVRRQKSTDPYSLIGYELTWDLLAQELGSLRRLPSDSDVLRCWNQTIAKIMDHPDQLSISELIGLPPLKDLERLTDKLLPLFVANGVPTQVYRNMITFLRTSLHRLRNTKAFSLYDRIDPYGPGSPEFSPPFTKIREFSENISRELSRQFDSVQMLEFAFWKDTASILLDVLHLLNSLPPSSSLTTMIFNRSPFGNEANQLMTSILQRHRQIMWALFDSCDHVDRAHIDRAIAANRQKWKEDARSGGTFGYSTGCDPSLEYRGDYEAATMYQQDVIMTDGADLVAIIYIPQPGKIVLNLSIKPGYDRVTLIATLTRSPSASVGETNNASQDRHARRFQVVSSDYPDFKPVSIGGFPELESGFYELRIRLVEEYHYLFREITIDFIARTDGEDSGEGVHDSEAVEGSEAREIRMLRSEGEQLRVFRRQGQQ</sequence>
<proteinExistence type="predicted"/>
<evidence type="ECO:0000313" key="3">
    <source>
        <dbReference type="Proteomes" id="UP001049176"/>
    </source>
</evidence>
<organism evidence="2 3">
    <name type="scientific">Marasmius oreades</name>
    <name type="common">fairy-ring Marasmius</name>
    <dbReference type="NCBI Taxonomy" id="181124"/>
    <lineage>
        <taxon>Eukaryota</taxon>
        <taxon>Fungi</taxon>
        <taxon>Dikarya</taxon>
        <taxon>Basidiomycota</taxon>
        <taxon>Agaricomycotina</taxon>
        <taxon>Agaricomycetes</taxon>
        <taxon>Agaricomycetidae</taxon>
        <taxon>Agaricales</taxon>
        <taxon>Marasmiineae</taxon>
        <taxon>Marasmiaceae</taxon>
        <taxon>Marasmius</taxon>
    </lineage>
</organism>
<keyword evidence="1" id="KW-0812">Transmembrane</keyword>
<evidence type="ECO:0000256" key="1">
    <source>
        <dbReference type="SAM" id="Phobius"/>
    </source>
</evidence>
<feature type="transmembrane region" description="Helical" evidence="1">
    <location>
        <begin position="42"/>
        <end position="63"/>
    </location>
</feature>
<dbReference type="AlphaFoldDB" id="A0A9P7RNJ7"/>
<dbReference type="RefSeq" id="XP_043003228.1">
    <property type="nucleotide sequence ID" value="XM_043159625.1"/>
</dbReference>
<name>A0A9P7RNJ7_9AGAR</name>
<comment type="caution">
    <text evidence="2">The sequence shown here is derived from an EMBL/GenBank/DDBJ whole genome shotgun (WGS) entry which is preliminary data.</text>
</comment>
<feature type="transmembrane region" description="Helical" evidence="1">
    <location>
        <begin position="146"/>
        <end position="171"/>
    </location>
</feature>
<dbReference type="Proteomes" id="UP001049176">
    <property type="component" value="Chromosome 10"/>
</dbReference>
<gene>
    <name evidence="2" type="ORF">E1B28_002689</name>
</gene>